<dbReference type="EMBL" id="CP030840">
    <property type="protein sequence ID" value="AXC09603.1"/>
    <property type="molecule type" value="Genomic_DNA"/>
</dbReference>
<evidence type="ECO:0000313" key="1">
    <source>
        <dbReference type="EMBL" id="AXC09603.1"/>
    </source>
</evidence>
<reference evidence="1 2" key="1">
    <citation type="journal article" date="2018" name="Front. Microbiol.">
        <title>Hydrolytic Capabilities as a Key to Environmental Success: Chitinolytic and Cellulolytic Acidobacteria From Acidic Sub-arctic Soils and Boreal Peatlands.</title>
        <authorList>
            <person name="Belova S.E."/>
            <person name="Ravin N.V."/>
            <person name="Pankratov T.A."/>
            <person name="Rakitin A.L."/>
            <person name="Ivanova A.A."/>
            <person name="Beletsky A.V."/>
            <person name="Mardanov A.V."/>
            <person name="Sinninghe Damste J.S."/>
            <person name="Dedysh S.N."/>
        </authorList>
    </citation>
    <scope>NUCLEOTIDE SEQUENCE [LARGE SCALE GENOMIC DNA]</scope>
    <source>
        <strain evidence="1 2">SBC82</strain>
    </source>
</reference>
<name>A0A2Z5FS72_9BACT</name>
<sequence length="72" mass="8333">MSSAVSSVYYWRRKLFSQAAAEEKICGRLASIIYWQTHPKTPGFNFTFDKGSALYQRSHLEFDKTELWPPSA</sequence>
<protein>
    <submittedName>
        <fullName evidence="1">Uncharacterized protein</fullName>
    </submittedName>
</protein>
<dbReference type="Proteomes" id="UP000253606">
    <property type="component" value="Chromosome"/>
</dbReference>
<accession>A0A2Z5FS72</accession>
<organism evidence="1 2">
    <name type="scientific">Acidisarcina polymorpha</name>
    <dbReference type="NCBI Taxonomy" id="2211140"/>
    <lineage>
        <taxon>Bacteria</taxon>
        <taxon>Pseudomonadati</taxon>
        <taxon>Acidobacteriota</taxon>
        <taxon>Terriglobia</taxon>
        <taxon>Terriglobales</taxon>
        <taxon>Acidobacteriaceae</taxon>
        <taxon>Acidisarcina</taxon>
    </lineage>
</organism>
<gene>
    <name evidence="1" type="ORF">ACPOL_0218</name>
</gene>
<keyword evidence="2" id="KW-1185">Reference proteome</keyword>
<evidence type="ECO:0000313" key="2">
    <source>
        <dbReference type="Proteomes" id="UP000253606"/>
    </source>
</evidence>
<proteinExistence type="predicted"/>
<dbReference type="KEGG" id="abas:ACPOL_0218"/>
<dbReference type="AlphaFoldDB" id="A0A2Z5FS72"/>